<keyword evidence="3" id="KW-0274">FAD</keyword>
<keyword evidence="8" id="KW-1185">Reference proteome</keyword>
<evidence type="ECO:0000256" key="2">
    <source>
        <dbReference type="ARBA" id="ARBA00022729"/>
    </source>
</evidence>
<dbReference type="InterPro" id="IPR052206">
    <property type="entry name" value="Retinol_saturase"/>
</dbReference>
<dbReference type="SUPFAM" id="SSF51905">
    <property type="entry name" value="FAD/NAD(P)-binding domain"/>
    <property type="match status" value="1"/>
</dbReference>
<keyword evidence="2" id="KW-0732">Signal</keyword>
<evidence type="ECO:0000256" key="1">
    <source>
        <dbReference type="ARBA" id="ARBA00022630"/>
    </source>
</evidence>
<dbReference type="OrthoDB" id="9789960at2"/>
<evidence type="ECO:0000259" key="6">
    <source>
        <dbReference type="Pfam" id="PF01593"/>
    </source>
</evidence>
<dbReference type="GO" id="GO:0016491">
    <property type="term" value="F:oxidoreductase activity"/>
    <property type="evidence" value="ECO:0007669"/>
    <property type="project" value="InterPro"/>
</dbReference>
<evidence type="ECO:0000256" key="5">
    <source>
        <dbReference type="ARBA" id="ARBA00023027"/>
    </source>
</evidence>
<dbReference type="InterPro" id="IPR002937">
    <property type="entry name" value="Amino_oxidase"/>
</dbReference>
<dbReference type="Pfam" id="PF01593">
    <property type="entry name" value="Amino_oxidase"/>
    <property type="match status" value="1"/>
</dbReference>
<dbReference type="EMBL" id="WSQA01000007">
    <property type="protein sequence ID" value="MVZ62559.1"/>
    <property type="molecule type" value="Genomic_DNA"/>
</dbReference>
<evidence type="ECO:0000256" key="3">
    <source>
        <dbReference type="ARBA" id="ARBA00022827"/>
    </source>
</evidence>
<gene>
    <name evidence="7" type="ORF">GQF63_11035</name>
</gene>
<evidence type="ECO:0000313" key="8">
    <source>
        <dbReference type="Proteomes" id="UP000435036"/>
    </source>
</evidence>
<keyword evidence="1" id="KW-0285">Flavoprotein</keyword>
<keyword evidence="5" id="KW-0520">NAD</keyword>
<organism evidence="7 8">
    <name type="scientific">Sphingobacterium humi</name>
    <dbReference type="NCBI Taxonomy" id="1796905"/>
    <lineage>
        <taxon>Bacteria</taxon>
        <taxon>Pseudomonadati</taxon>
        <taxon>Bacteroidota</taxon>
        <taxon>Sphingobacteriia</taxon>
        <taxon>Sphingobacteriales</taxon>
        <taxon>Sphingobacteriaceae</taxon>
        <taxon>Sphingobacterium</taxon>
    </lineage>
</organism>
<dbReference type="InterPro" id="IPR036188">
    <property type="entry name" value="FAD/NAD-bd_sf"/>
</dbReference>
<dbReference type="PANTHER" id="PTHR46091">
    <property type="entry name" value="BLR7054 PROTEIN"/>
    <property type="match status" value="1"/>
</dbReference>
<reference evidence="7 8" key="1">
    <citation type="submission" date="2019-12" db="EMBL/GenBank/DDBJ databases">
        <authorList>
            <person name="Dong K."/>
        </authorList>
    </citation>
    <scope>NUCLEOTIDE SEQUENCE [LARGE SCALE GENOMIC DNA]</scope>
    <source>
        <strain evidence="7 8">JCM 31225</strain>
    </source>
</reference>
<evidence type="ECO:0000256" key="4">
    <source>
        <dbReference type="ARBA" id="ARBA00022857"/>
    </source>
</evidence>
<dbReference type="RefSeq" id="WP_160369287.1">
    <property type="nucleotide sequence ID" value="NZ_WSQA01000007.1"/>
</dbReference>
<dbReference type="PANTHER" id="PTHR46091:SF3">
    <property type="entry name" value="AMINE OXIDASE DOMAIN-CONTAINING PROTEIN"/>
    <property type="match status" value="1"/>
</dbReference>
<protein>
    <submittedName>
        <fullName evidence="7">FAD-dependent oxidoreductase</fullName>
    </submittedName>
</protein>
<proteinExistence type="predicted"/>
<name>A0A6N8L0M0_9SPHI</name>
<dbReference type="AlphaFoldDB" id="A0A6N8L0M0"/>
<sequence length="510" mass="57470">MHGMKETRQFDVVVMGSGLGGLTTALLLAKAGKKVAVLEKNNQFGGNLQTFVRDREIFDSGVHYIGGLAAGQNLNRYWSHLGILDSLEFEQMNPDQFDVIRFKDDPIAYPQAQGYSNFIEQLSQRFPAEKQAIGRYIDSIKYYCAAFPLYNLEKNFDYPAALMGHTCLEVIQSLTQNSKLQAVLLGNGFLYGLHADSPFYVHALTINSYIQSAWRCLKGGSQITKALTKQLRLHGAKLYSHQEVEQLHFDGEILLSCETAAYKYQAEHFISNISVLRLFELFDGHQRRKPYVKRIEGLKEGPSVFSTHLVLKPESIPYFKHNIFYFEQAEDCFGYQHNWTGHRPKSMMISCSPTLPNQDYANNISMLSYMDCKQFAPWAESFNTVKNPGERGQGYSELKQAIATEMIDILETYIPNCKKHIKSIYTSSPLTYRDYIGSKSGAMYGIEKSASNALGSMISPKTKIKNLFLSGQDVRLHGLLGVTITGFLCAAEIIGRDELFDPLIQEGVHA</sequence>
<comment type="caution">
    <text evidence="7">The sequence shown here is derived from an EMBL/GenBank/DDBJ whole genome shotgun (WGS) entry which is preliminary data.</text>
</comment>
<dbReference type="Proteomes" id="UP000435036">
    <property type="component" value="Unassembled WGS sequence"/>
</dbReference>
<accession>A0A6N8L0M0</accession>
<dbReference type="Gene3D" id="3.50.50.60">
    <property type="entry name" value="FAD/NAD(P)-binding domain"/>
    <property type="match status" value="2"/>
</dbReference>
<evidence type="ECO:0000313" key="7">
    <source>
        <dbReference type="EMBL" id="MVZ62559.1"/>
    </source>
</evidence>
<feature type="domain" description="Amine oxidase" evidence="6">
    <location>
        <begin position="19"/>
        <end position="284"/>
    </location>
</feature>
<keyword evidence="4" id="KW-0521">NADP</keyword>